<keyword evidence="9" id="KW-1185">Reference proteome</keyword>
<feature type="domain" description="C3H1-type" evidence="7">
    <location>
        <begin position="4"/>
        <end position="31"/>
    </location>
</feature>
<accession>A0A507DXZ4</accession>
<dbReference type="SUPFAM" id="SSF57850">
    <property type="entry name" value="RING/U-box"/>
    <property type="match status" value="1"/>
</dbReference>
<dbReference type="FunFam" id="4.10.1000.10:FF:000003">
    <property type="entry name" value="Zinc finger CCCH domain-containing protein"/>
    <property type="match status" value="1"/>
</dbReference>
<evidence type="ECO:0000256" key="2">
    <source>
        <dbReference type="ARBA" id="ARBA00022737"/>
    </source>
</evidence>
<dbReference type="GO" id="GO:0008270">
    <property type="term" value="F:zinc ion binding"/>
    <property type="evidence" value="ECO:0007669"/>
    <property type="project" value="UniProtKB-KW"/>
</dbReference>
<dbReference type="EMBL" id="QEAQ01000068">
    <property type="protein sequence ID" value="TPX56643.1"/>
    <property type="molecule type" value="Genomic_DNA"/>
</dbReference>
<dbReference type="Pfam" id="PF13920">
    <property type="entry name" value="zf-C3HC4_3"/>
    <property type="match status" value="1"/>
</dbReference>
<dbReference type="Pfam" id="PF00642">
    <property type="entry name" value="zf-CCCH"/>
    <property type="match status" value="2"/>
</dbReference>
<reference evidence="8 9" key="1">
    <citation type="journal article" date="2019" name="Sci. Rep.">
        <title>Comparative genomics of chytrid fungi reveal insights into the obligate biotrophic and pathogenic lifestyle of Synchytrium endobioticum.</title>
        <authorList>
            <person name="van de Vossenberg B.T.L.H."/>
            <person name="Warris S."/>
            <person name="Nguyen H.D.T."/>
            <person name="van Gent-Pelzer M.P.E."/>
            <person name="Joly D.L."/>
            <person name="van de Geest H.C."/>
            <person name="Bonants P.J.M."/>
            <person name="Smith D.S."/>
            <person name="Levesque C.A."/>
            <person name="van der Lee T.A.J."/>
        </authorList>
    </citation>
    <scope>NUCLEOTIDE SEQUENCE [LARGE SCALE GENOMIC DNA]</scope>
    <source>
        <strain evidence="8 9">CBS 809.83</strain>
    </source>
</reference>
<dbReference type="GO" id="GO:0003729">
    <property type="term" value="F:mRNA binding"/>
    <property type="evidence" value="ECO:0007669"/>
    <property type="project" value="InterPro"/>
</dbReference>
<keyword evidence="2" id="KW-0677">Repeat</keyword>
<protein>
    <recommendedName>
        <fullName evidence="10">RING-type E3 ubiquitin transferase</fullName>
    </recommendedName>
</protein>
<dbReference type="SUPFAM" id="SSF90229">
    <property type="entry name" value="CCCH zinc finger"/>
    <property type="match status" value="2"/>
</dbReference>
<dbReference type="STRING" id="109895.A0A507DXZ4"/>
<evidence type="ECO:0000259" key="7">
    <source>
        <dbReference type="PROSITE" id="PS50103"/>
    </source>
</evidence>
<dbReference type="PROSITE" id="PS50089">
    <property type="entry name" value="ZF_RING_2"/>
    <property type="match status" value="1"/>
</dbReference>
<dbReference type="GO" id="GO:0051252">
    <property type="term" value="P:regulation of RNA metabolic process"/>
    <property type="evidence" value="ECO:0007669"/>
    <property type="project" value="UniProtKB-ARBA"/>
</dbReference>
<evidence type="ECO:0000256" key="3">
    <source>
        <dbReference type="ARBA" id="ARBA00022771"/>
    </source>
</evidence>
<comment type="caution">
    <text evidence="8">The sequence shown here is derived from an EMBL/GenBank/DDBJ whole genome shotgun (WGS) entry which is preliminary data.</text>
</comment>
<dbReference type="SMART" id="SM00184">
    <property type="entry name" value="RING"/>
    <property type="match status" value="1"/>
</dbReference>
<dbReference type="SMART" id="SM00356">
    <property type="entry name" value="ZnF_C3H1"/>
    <property type="match status" value="2"/>
</dbReference>
<evidence type="ECO:0000256" key="4">
    <source>
        <dbReference type="ARBA" id="ARBA00022833"/>
    </source>
</evidence>
<dbReference type="InterPro" id="IPR036855">
    <property type="entry name" value="Znf_CCCH_sf"/>
</dbReference>
<feature type="domain" description="RING-type" evidence="6">
    <location>
        <begin position="196"/>
        <end position="237"/>
    </location>
</feature>
<evidence type="ECO:0008006" key="10">
    <source>
        <dbReference type="Google" id="ProtNLM"/>
    </source>
</evidence>
<evidence type="ECO:0000259" key="6">
    <source>
        <dbReference type="PROSITE" id="PS50089"/>
    </source>
</evidence>
<gene>
    <name evidence="8" type="ORF">PhCBS80983_g04363</name>
</gene>
<dbReference type="AlphaFoldDB" id="A0A507DXZ4"/>
<dbReference type="Gene3D" id="3.30.40.10">
    <property type="entry name" value="Zinc/RING finger domain, C3HC4 (zinc finger)"/>
    <property type="match status" value="1"/>
</dbReference>
<dbReference type="Gene3D" id="4.10.1000.10">
    <property type="entry name" value="Zinc finger, CCCH-type"/>
    <property type="match status" value="2"/>
</dbReference>
<dbReference type="InterPro" id="IPR001841">
    <property type="entry name" value="Znf_RING"/>
</dbReference>
<evidence type="ECO:0000313" key="9">
    <source>
        <dbReference type="Proteomes" id="UP000318582"/>
    </source>
</evidence>
<keyword evidence="3 5" id="KW-0863">Zinc-finger</keyword>
<organism evidence="8 9">
    <name type="scientific">Powellomyces hirtus</name>
    <dbReference type="NCBI Taxonomy" id="109895"/>
    <lineage>
        <taxon>Eukaryota</taxon>
        <taxon>Fungi</taxon>
        <taxon>Fungi incertae sedis</taxon>
        <taxon>Chytridiomycota</taxon>
        <taxon>Chytridiomycota incertae sedis</taxon>
        <taxon>Chytridiomycetes</taxon>
        <taxon>Spizellomycetales</taxon>
        <taxon>Powellomycetaceae</taxon>
        <taxon>Powellomyces</taxon>
    </lineage>
</organism>
<evidence type="ECO:0000256" key="5">
    <source>
        <dbReference type="PROSITE-ProRule" id="PRU00723"/>
    </source>
</evidence>
<dbReference type="PANTHER" id="PTHR12547">
    <property type="entry name" value="CCCH ZINC FINGER/TIS11-RELATED"/>
    <property type="match status" value="1"/>
</dbReference>
<dbReference type="InterPro" id="IPR000571">
    <property type="entry name" value="Znf_CCCH"/>
</dbReference>
<sequence>MSVRKTELCIYYKRDRFCRNGTRCTFAHSQSELSTKDKHENNDETKRKTRICTRWSESGTCFYGDTCWFAHGGEELRPLESTQSKRPVTTISNGTIRSAMVTPAPSPPASVWGTVDRPTTQARENTQMSSTEAPIESITRSLAAMGFSLCDIAAAVRDVEGTVTMDLALDRLVKQSKAELETPPVLVETTDDSQTCCVCFDGVIKTVLIPCGHTILCLVCATKITRKPVKSKCPKCRGEIAQFVETFA</sequence>
<dbReference type="PROSITE" id="PS50103">
    <property type="entry name" value="ZF_C3H1"/>
    <property type="match status" value="2"/>
</dbReference>
<evidence type="ECO:0000256" key="1">
    <source>
        <dbReference type="ARBA" id="ARBA00022723"/>
    </source>
</evidence>
<feature type="zinc finger region" description="C3H1-type" evidence="5">
    <location>
        <begin position="4"/>
        <end position="31"/>
    </location>
</feature>
<dbReference type="GO" id="GO:0010468">
    <property type="term" value="P:regulation of gene expression"/>
    <property type="evidence" value="ECO:0007669"/>
    <property type="project" value="UniProtKB-ARBA"/>
</dbReference>
<feature type="domain" description="C3H1-type" evidence="7">
    <location>
        <begin position="46"/>
        <end position="74"/>
    </location>
</feature>
<evidence type="ECO:0000313" key="8">
    <source>
        <dbReference type="EMBL" id="TPX56643.1"/>
    </source>
</evidence>
<name>A0A507DXZ4_9FUNG</name>
<keyword evidence="1 5" id="KW-0479">Metal-binding</keyword>
<keyword evidence="4 5" id="KW-0862">Zinc</keyword>
<dbReference type="Proteomes" id="UP000318582">
    <property type="component" value="Unassembled WGS sequence"/>
</dbReference>
<proteinExistence type="predicted"/>
<feature type="zinc finger region" description="C3H1-type" evidence="5">
    <location>
        <begin position="46"/>
        <end position="74"/>
    </location>
</feature>
<dbReference type="InterPro" id="IPR045877">
    <property type="entry name" value="ZFP36-like"/>
</dbReference>
<dbReference type="InterPro" id="IPR013083">
    <property type="entry name" value="Znf_RING/FYVE/PHD"/>
</dbReference>